<dbReference type="EMBL" id="PHHC01000079">
    <property type="protein sequence ID" value="PPE03961.1"/>
    <property type="molecule type" value="Genomic_DNA"/>
</dbReference>
<dbReference type="GO" id="GO:0005737">
    <property type="term" value="C:cytoplasm"/>
    <property type="evidence" value="ECO:0007669"/>
    <property type="project" value="UniProtKB-SubCell"/>
</dbReference>
<sequence length="117" mass="13495">MTTVLKEIYEIMESKQTDHIVSINVIDRCVFTDFFVIGQCRTSRHLITVCDALTGWAKMHKHPIRIQGRSEDTTWIVLDLGSVFVHLFLEDTRKIFNLESLWEGSTHTLQLSSNNVS</sequence>
<evidence type="ECO:0000313" key="3">
    <source>
        <dbReference type="EMBL" id="PPE03961.1"/>
    </source>
</evidence>
<keyword evidence="2" id="KW-0810">Translation regulation</keyword>
<dbReference type="InterPro" id="IPR043519">
    <property type="entry name" value="NT_sf"/>
</dbReference>
<dbReference type="SUPFAM" id="SSF81301">
    <property type="entry name" value="Nucleotidyltransferase"/>
    <property type="match status" value="1"/>
</dbReference>
<protein>
    <recommendedName>
        <fullName evidence="2">Ribosomal silencing factor RsfS</fullName>
    </recommendedName>
</protein>
<accession>A0A2S5R9F8</accession>
<dbReference type="Pfam" id="PF02410">
    <property type="entry name" value="RsfS"/>
    <property type="match status" value="1"/>
</dbReference>
<comment type="caution">
    <text evidence="3">The sequence shown here is derived from an EMBL/GenBank/DDBJ whole genome shotgun (WGS) entry which is preliminary data.</text>
</comment>
<dbReference type="GO" id="GO:0017148">
    <property type="term" value="P:negative regulation of translation"/>
    <property type="evidence" value="ECO:0007669"/>
    <property type="project" value="UniProtKB-UniRule"/>
</dbReference>
<dbReference type="Gene3D" id="3.30.460.10">
    <property type="entry name" value="Beta Polymerase, domain 2"/>
    <property type="match status" value="1"/>
</dbReference>
<gene>
    <name evidence="2" type="primary">rsfS</name>
    <name evidence="3" type="ORF">HCUR_00496</name>
</gene>
<dbReference type="InterPro" id="IPR004394">
    <property type="entry name" value="Iojap/RsfS/C7orf30"/>
</dbReference>
<comment type="subcellular location">
    <subcellularLocation>
        <location evidence="2">Cytoplasm</location>
    </subcellularLocation>
</comment>
<proteinExistence type="inferred from homology"/>
<organism evidence="3 4">
    <name type="scientific">Holospora curviuscula</name>
    <dbReference type="NCBI Taxonomy" id="1082868"/>
    <lineage>
        <taxon>Bacteria</taxon>
        <taxon>Pseudomonadati</taxon>
        <taxon>Pseudomonadota</taxon>
        <taxon>Alphaproteobacteria</taxon>
        <taxon>Holosporales</taxon>
        <taxon>Holosporaceae</taxon>
        <taxon>Holospora</taxon>
    </lineage>
</organism>
<dbReference type="GO" id="GO:0043023">
    <property type="term" value="F:ribosomal large subunit binding"/>
    <property type="evidence" value="ECO:0007669"/>
    <property type="project" value="TreeGrafter"/>
</dbReference>
<dbReference type="OrthoDB" id="9793681at2"/>
<keyword evidence="2" id="KW-0963">Cytoplasm</keyword>
<keyword evidence="4" id="KW-1185">Reference proteome</keyword>
<evidence type="ECO:0000256" key="1">
    <source>
        <dbReference type="ARBA" id="ARBA00010574"/>
    </source>
</evidence>
<reference evidence="3 4" key="1">
    <citation type="submission" date="2017-11" db="EMBL/GenBank/DDBJ databases">
        <title>Comparative genomic analysis of Holospora spp., intranuclear symbionts of paramecia.</title>
        <authorList>
            <person name="Garushyants S.K."/>
            <person name="Beliavskaya A."/>
            <person name="Malko D.B."/>
            <person name="Logacheva M.D."/>
            <person name="Rautian M.S."/>
            <person name="Gelfand M.S."/>
        </authorList>
    </citation>
    <scope>NUCLEOTIDE SEQUENCE [LARGE SCALE GENOMIC DNA]</scope>
    <source>
        <strain evidence="4">02AZ16</strain>
    </source>
</reference>
<name>A0A2S5R9F8_9PROT</name>
<dbReference type="GO" id="GO:0090071">
    <property type="term" value="P:negative regulation of ribosome biogenesis"/>
    <property type="evidence" value="ECO:0007669"/>
    <property type="project" value="UniProtKB-UniRule"/>
</dbReference>
<dbReference type="Proteomes" id="UP000239425">
    <property type="component" value="Unassembled WGS sequence"/>
</dbReference>
<evidence type="ECO:0000256" key="2">
    <source>
        <dbReference type="HAMAP-Rule" id="MF_01477"/>
    </source>
</evidence>
<comment type="similarity">
    <text evidence="1 2">Belongs to the Iojap/RsfS family.</text>
</comment>
<dbReference type="RefSeq" id="WP_104206588.1">
    <property type="nucleotide sequence ID" value="NZ_PHHC01000079.1"/>
</dbReference>
<keyword evidence="2" id="KW-0678">Repressor</keyword>
<dbReference type="PANTHER" id="PTHR21043">
    <property type="entry name" value="IOJAP SUPERFAMILY ORTHOLOG"/>
    <property type="match status" value="1"/>
</dbReference>
<dbReference type="PANTHER" id="PTHR21043:SF0">
    <property type="entry name" value="MITOCHONDRIAL ASSEMBLY OF RIBOSOMAL LARGE SUBUNIT PROTEIN 1"/>
    <property type="match status" value="1"/>
</dbReference>
<dbReference type="GO" id="GO:0042256">
    <property type="term" value="P:cytosolic ribosome assembly"/>
    <property type="evidence" value="ECO:0007669"/>
    <property type="project" value="UniProtKB-UniRule"/>
</dbReference>
<comment type="subunit">
    <text evidence="2">Interacts with ribosomal protein uL14 (rplN).</text>
</comment>
<evidence type="ECO:0000313" key="4">
    <source>
        <dbReference type="Proteomes" id="UP000239425"/>
    </source>
</evidence>
<dbReference type="HAMAP" id="MF_01477">
    <property type="entry name" value="Iojap_RsfS"/>
    <property type="match status" value="1"/>
</dbReference>
<dbReference type="AlphaFoldDB" id="A0A2S5R9F8"/>
<comment type="function">
    <text evidence="2">Functions as a ribosomal silencing factor. Interacts with ribosomal protein uL14 (rplN), blocking formation of intersubunit bridge B8. Prevents association of the 30S and 50S ribosomal subunits and the formation of functional ribosomes, thus repressing translation.</text>
</comment>
<dbReference type="NCBIfam" id="TIGR00090">
    <property type="entry name" value="rsfS_iojap_ybeB"/>
    <property type="match status" value="1"/>
</dbReference>